<proteinExistence type="predicted"/>
<sequence length="205" mass="23604">MSKTVIEGKTYWKDAKGHLTPDELVREIDKERDALVRDFVEKAMNVQQAMKAFKQQVFNDVGAFVDLSSEKYGVKMGGRKGNLTLFTYDGKYKLQVAVSDHIRFDERIHAAKTLIDECLHEWSVEARPELRSLIDSAFQVDKEGNLSTARIFSLRKVDIQDERWLKAMQAISDSMQVVSSKDYIRFYERDEQGKYQPISLDLAGI</sequence>
<dbReference type="RefSeq" id="WP_279572505.1">
    <property type="nucleotide sequence ID" value="NZ_LWID01000001.1"/>
</dbReference>
<protein>
    <submittedName>
        <fullName evidence="1">Sulfate transporter</fullName>
    </submittedName>
</protein>
<evidence type="ECO:0000313" key="1">
    <source>
        <dbReference type="EMBL" id="MDG6895067.1"/>
    </source>
</evidence>
<dbReference type="Pfam" id="PF11363">
    <property type="entry name" value="DUF3164"/>
    <property type="match status" value="1"/>
</dbReference>
<accession>A0A9X4PBF7</accession>
<comment type="caution">
    <text evidence="1">The sequence shown here is derived from an EMBL/GenBank/DDBJ whole genome shotgun (WGS) entry which is preliminary data.</text>
</comment>
<dbReference type="InterPro" id="IPR021505">
    <property type="entry name" value="Phage_B3_Orf6"/>
</dbReference>
<gene>
    <name evidence="1" type="ORF">A6A20_05355</name>
</gene>
<evidence type="ECO:0000313" key="2">
    <source>
        <dbReference type="Proteomes" id="UP001155500"/>
    </source>
</evidence>
<organism evidence="1 2">
    <name type="scientific">Volucribacter amazonae</name>
    <dbReference type="NCBI Taxonomy" id="256731"/>
    <lineage>
        <taxon>Bacteria</taxon>
        <taxon>Pseudomonadati</taxon>
        <taxon>Pseudomonadota</taxon>
        <taxon>Gammaproteobacteria</taxon>
        <taxon>Pasteurellales</taxon>
        <taxon>Pasteurellaceae</taxon>
        <taxon>Volucribacter</taxon>
    </lineage>
</organism>
<dbReference type="EMBL" id="LWID01000001">
    <property type="protein sequence ID" value="MDG6895067.1"/>
    <property type="molecule type" value="Genomic_DNA"/>
</dbReference>
<dbReference type="AlphaFoldDB" id="A0A9X4PBF7"/>
<dbReference type="Proteomes" id="UP001155500">
    <property type="component" value="Unassembled WGS sequence"/>
</dbReference>
<reference evidence="1" key="1">
    <citation type="submission" date="2016-03" db="EMBL/GenBank/DDBJ databases">
        <title>Co-evolution between Pasteurellaceae and their hosts.</title>
        <authorList>
            <person name="Hansen M.J."/>
            <person name="Bojesen A.M."/>
            <person name="Planet P."/>
        </authorList>
    </citation>
    <scope>NUCLEOTIDE SEQUENCE</scope>
    <source>
        <strain evidence="1">146/S8/89</strain>
    </source>
</reference>
<keyword evidence="2" id="KW-1185">Reference proteome</keyword>
<name>A0A9X4PBF7_9PAST</name>